<protein>
    <submittedName>
        <fullName evidence="2">Uncharacterized protein</fullName>
    </submittedName>
</protein>
<name>A0A379XPH1_SALER</name>
<evidence type="ECO:0000313" key="2">
    <source>
        <dbReference type="EMBL" id="SUI02344.1"/>
    </source>
</evidence>
<accession>A0A379XPH1</accession>
<evidence type="ECO:0000256" key="1">
    <source>
        <dbReference type="SAM" id="Phobius"/>
    </source>
</evidence>
<reference evidence="2 3" key="1">
    <citation type="submission" date="2018-06" db="EMBL/GenBank/DDBJ databases">
        <authorList>
            <consortium name="Pathogen Informatics"/>
            <person name="Doyle S."/>
        </authorList>
    </citation>
    <scope>NUCLEOTIDE SEQUENCE [LARGE SCALE GENOMIC DNA]</scope>
    <source>
        <strain evidence="2 3">NCTC12420</strain>
    </source>
</reference>
<keyword evidence="1" id="KW-0812">Transmembrane</keyword>
<keyword evidence="1" id="KW-1133">Transmembrane helix</keyword>
<dbReference type="Proteomes" id="UP000254220">
    <property type="component" value="Unassembled WGS sequence"/>
</dbReference>
<organism evidence="2 3">
    <name type="scientific">Salmonella enterica subsp. indica</name>
    <dbReference type="NCBI Taxonomy" id="59207"/>
    <lineage>
        <taxon>Bacteria</taxon>
        <taxon>Pseudomonadati</taxon>
        <taxon>Pseudomonadota</taxon>
        <taxon>Gammaproteobacteria</taxon>
        <taxon>Enterobacterales</taxon>
        <taxon>Enterobacteriaceae</taxon>
        <taxon>Salmonella</taxon>
    </lineage>
</organism>
<sequence>MGDWFYENASAIISAASALSGAIIAAVSSFIVTLLNHKANKSQRNDSFSHERWKLNRDLYLSKAEEILMLFNKWSFFVLKMHNAQLDDCSLEQGMGKFYDSTEDTDIENLKLKIYLLLAIYYSELVPDFELIVDASKRLSKNYIKTLTNTDTRDSFKELAPENIKSLSGLCGDFIISLARSSKTQM</sequence>
<keyword evidence="1" id="KW-0472">Membrane</keyword>
<gene>
    <name evidence="2" type="ORF">NCTC12420_02103</name>
</gene>
<dbReference type="EMBL" id="UGYB01000001">
    <property type="protein sequence ID" value="SUI02344.1"/>
    <property type="molecule type" value="Genomic_DNA"/>
</dbReference>
<dbReference type="AlphaFoldDB" id="A0A379XPH1"/>
<evidence type="ECO:0000313" key="3">
    <source>
        <dbReference type="Proteomes" id="UP000254220"/>
    </source>
</evidence>
<proteinExistence type="predicted"/>
<feature type="transmembrane region" description="Helical" evidence="1">
    <location>
        <begin position="12"/>
        <end position="35"/>
    </location>
</feature>